<keyword evidence="4 7" id="KW-0812">Transmembrane</keyword>
<dbReference type="InterPro" id="IPR032818">
    <property type="entry name" value="DedA-like"/>
</dbReference>
<evidence type="ECO:0000313" key="10">
    <source>
        <dbReference type="Proteomes" id="UP001501436"/>
    </source>
</evidence>
<dbReference type="PANTHER" id="PTHR30353">
    <property type="entry name" value="INNER MEMBRANE PROTEIN DEDA-RELATED"/>
    <property type="match status" value="1"/>
</dbReference>
<proteinExistence type="inferred from homology"/>
<evidence type="ECO:0000256" key="5">
    <source>
        <dbReference type="ARBA" id="ARBA00022989"/>
    </source>
</evidence>
<evidence type="ECO:0000313" key="9">
    <source>
        <dbReference type="EMBL" id="GAA4924773.1"/>
    </source>
</evidence>
<evidence type="ECO:0000256" key="7">
    <source>
        <dbReference type="RuleBase" id="RU367016"/>
    </source>
</evidence>
<protein>
    <submittedName>
        <fullName evidence="9">DedA family protein</fullName>
    </submittedName>
</protein>
<evidence type="ECO:0000256" key="2">
    <source>
        <dbReference type="ARBA" id="ARBA00010792"/>
    </source>
</evidence>
<evidence type="ECO:0000256" key="1">
    <source>
        <dbReference type="ARBA" id="ARBA00004651"/>
    </source>
</evidence>
<dbReference type="PANTHER" id="PTHR30353:SF0">
    <property type="entry name" value="TRANSMEMBRANE PROTEIN"/>
    <property type="match status" value="1"/>
</dbReference>
<keyword evidence="6 7" id="KW-0472">Membrane</keyword>
<feature type="transmembrane region" description="Helical" evidence="7">
    <location>
        <begin position="63"/>
        <end position="84"/>
    </location>
</feature>
<organism evidence="9 10">
    <name type="scientific">Mucilaginibacter defluvii</name>
    <dbReference type="NCBI Taxonomy" id="1196019"/>
    <lineage>
        <taxon>Bacteria</taxon>
        <taxon>Pseudomonadati</taxon>
        <taxon>Bacteroidota</taxon>
        <taxon>Sphingobacteriia</taxon>
        <taxon>Sphingobacteriales</taxon>
        <taxon>Sphingobacteriaceae</taxon>
        <taxon>Mucilaginibacter</taxon>
    </lineage>
</organism>
<feature type="transmembrane region" description="Helical" evidence="7">
    <location>
        <begin position="148"/>
        <end position="168"/>
    </location>
</feature>
<keyword evidence="10" id="KW-1185">Reference proteome</keyword>
<dbReference type="InterPro" id="IPR032816">
    <property type="entry name" value="VTT_dom"/>
</dbReference>
<comment type="caution">
    <text evidence="9">The sequence shown here is derived from an EMBL/GenBank/DDBJ whole genome shotgun (WGS) entry which is preliminary data.</text>
</comment>
<gene>
    <name evidence="9" type="ORF">GCM10023313_31490</name>
</gene>
<keyword evidence="3 7" id="KW-1003">Cell membrane</keyword>
<feature type="domain" description="VTT" evidence="8">
    <location>
        <begin position="41"/>
        <end position="168"/>
    </location>
</feature>
<dbReference type="Proteomes" id="UP001501436">
    <property type="component" value="Unassembled WGS sequence"/>
</dbReference>
<evidence type="ECO:0000256" key="6">
    <source>
        <dbReference type="ARBA" id="ARBA00023136"/>
    </source>
</evidence>
<comment type="subcellular location">
    <subcellularLocation>
        <location evidence="1 7">Cell membrane</location>
        <topology evidence="1 7">Multi-pass membrane protein</topology>
    </subcellularLocation>
</comment>
<feature type="transmembrane region" description="Helical" evidence="7">
    <location>
        <begin position="20"/>
        <end position="42"/>
    </location>
</feature>
<comment type="similarity">
    <text evidence="2 7">Belongs to the DedA family.</text>
</comment>
<dbReference type="Pfam" id="PF09335">
    <property type="entry name" value="VTT_dom"/>
    <property type="match status" value="1"/>
</dbReference>
<keyword evidence="5 7" id="KW-1133">Transmembrane helix</keyword>
<reference evidence="10" key="1">
    <citation type="journal article" date="2019" name="Int. J. Syst. Evol. Microbiol.">
        <title>The Global Catalogue of Microorganisms (GCM) 10K type strain sequencing project: providing services to taxonomists for standard genome sequencing and annotation.</title>
        <authorList>
            <consortium name="The Broad Institute Genomics Platform"/>
            <consortium name="The Broad Institute Genome Sequencing Center for Infectious Disease"/>
            <person name="Wu L."/>
            <person name="Ma J."/>
        </authorList>
    </citation>
    <scope>NUCLEOTIDE SEQUENCE [LARGE SCALE GENOMIC DNA]</scope>
    <source>
        <strain evidence="10">JCM 18283</strain>
    </source>
</reference>
<evidence type="ECO:0000256" key="4">
    <source>
        <dbReference type="ARBA" id="ARBA00022692"/>
    </source>
</evidence>
<sequence>MENIWDNLQSLTDANTIIGFGFYVLLVVVFAETGLFFGFFLPGDYLLFMAGIFCAAGKLPVDISMLVLSLAIAGILGNYVGYWFGYRTGPLLYKRKDSWFFKKRYVKVAEDFYHKYGGTALILGRFFPIIRTFAPIFAGVVKVSFKQFTLYNITGSVLWVSTLTLAGYFLGRNYPEIENYLQYVILAFLVITTAPLIFAFVKKKLISGKSVKENEIDNKDIQE</sequence>
<dbReference type="RefSeq" id="WP_345332394.1">
    <property type="nucleotide sequence ID" value="NZ_BAABJI010000002.1"/>
</dbReference>
<feature type="transmembrane region" description="Helical" evidence="7">
    <location>
        <begin position="122"/>
        <end position="141"/>
    </location>
</feature>
<name>A0ABP9G1M2_9SPHI</name>
<evidence type="ECO:0000256" key="3">
    <source>
        <dbReference type="ARBA" id="ARBA00022475"/>
    </source>
</evidence>
<evidence type="ECO:0000259" key="8">
    <source>
        <dbReference type="Pfam" id="PF09335"/>
    </source>
</evidence>
<feature type="transmembrane region" description="Helical" evidence="7">
    <location>
        <begin position="180"/>
        <end position="201"/>
    </location>
</feature>
<accession>A0ABP9G1M2</accession>
<dbReference type="EMBL" id="BAABJI010000002">
    <property type="protein sequence ID" value="GAA4924773.1"/>
    <property type="molecule type" value="Genomic_DNA"/>
</dbReference>